<evidence type="ECO:0000256" key="1">
    <source>
        <dbReference type="SAM" id="MobiDB-lite"/>
    </source>
</evidence>
<gene>
    <name evidence="2" type="ORF">L210DRAFT_3542123</name>
</gene>
<organism evidence="2 3">
    <name type="scientific">Boletus edulis BED1</name>
    <dbReference type="NCBI Taxonomy" id="1328754"/>
    <lineage>
        <taxon>Eukaryota</taxon>
        <taxon>Fungi</taxon>
        <taxon>Dikarya</taxon>
        <taxon>Basidiomycota</taxon>
        <taxon>Agaricomycotina</taxon>
        <taxon>Agaricomycetes</taxon>
        <taxon>Agaricomycetidae</taxon>
        <taxon>Boletales</taxon>
        <taxon>Boletineae</taxon>
        <taxon>Boletaceae</taxon>
        <taxon>Boletoideae</taxon>
        <taxon>Boletus</taxon>
    </lineage>
</organism>
<evidence type="ECO:0000313" key="3">
    <source>
        <dbReference type="Proteomes" id="UP001194468"/>
    </source>
</evidence>
<keyword evidence="3" id="KW-1185">Reference proteome</keyword>
<reference evidence="2" key="1">
    <citation type="submission" date="2019-10" db="EMBL/GenBank/DDBJ databases">
        <authorList>
            <consortium name="DOE Joint Genome Institute"/>
            <person name="Kuo A."/>
            <person name="Miyauchi S."/>
            <person name="Kiss E."/>
            <person name="Drula E."/>
            <person name="Kohler A."/>
            <person name="Sanchez-Garcia M."/>
            <person name="Andreopoulos B."/>
            <person name="Barry K.W."/>
            <person name="Bonito G."/>
            <person name="Buee M."/>
            <person name="Carver A."/>
            <person name="Chen C."/>
            <person name="Cichocki N."/>
            <person name="Clum A."/>
            <person name="Culley D."/>
            <person name="Crous P.W."/>
            <person name="Fauchery L."/>
            <person name="Girlanda M."/>
            <person name="Hayes R."/>
            <person name="Keri Z."/>
            <person name="LaButti K."/>
            <person name="Lipzen A."/>
            <person name="Lombard V."/>
            <person name="Magnuson J."/>
            <person name="Maillard F."/>
            <person name="Morin E."/>
            <person name="Murat C."/>
            <person name="Nolan M."/>
            <person name="Ohm R."/>
            <person name="Pangilinan J."/>
            <person name="Pereira M."/>
            <person name="Perotto S."/>
            <person name="Peter M."/>
            <person name="Riley R."/>
            <person name="Sitrit Y."/>
            <person name="Stielow B."/>
            <person name="Szollosi G."/>
            <person name="Zifcakova L."/>
            <person name="Stursova M."/>
            <person name="Spatafora J.W."/>
            <person name="Tedersoo L."/>
            <person name="Vaario L.-M."/>
            <person name="Yamada A."/>
            <person name="Yan M."/>
            <person name="Wang P."/>
            <person name="Xu J."/>
            <person name="Bruns T."/>
            <person name="Baldrian P."/>
            <person name="Vilgalys R."/>
            <person name="Henrissat B."/>
            <person name="Grigoriev I.V."/>
            <person name="Hibbett D."/>
            <person name="Nagy L.G."/>
            <person name="Martin F.M."/>
        </authorList>
    </citation>
    <scope>NUCLEOTIDE SEQUENCE</scope>
    <source>
        <strain evidence="2">BED1</strain>
    </source>
</reference>
<dbReference type="AlphaFoldDB" id="A0AAD4BTD7"/>
<sequence>MRPTSKQIACLNDCGGEWASSSTTNSSASDSSGMGLSSLAGTYIPDSSQTSSIPYSSTIASTSLAISLEDAKRDVRMLAAAWRATESANRSSGKRSEKLRIGEASTLRASSSIRSISFCMRASTSSVHSSISSKWNEKWPDGAWEDRWGEGREAGEAARLLEHWTACDEEDAGEQPGVQRWATRPAERRGQRGGPGIYMLAGVMSSLTRFPDVALPLPPRPIDAFVECTSVTNILPSTRKHSKYLVQTTENTRFPVPITGGATRSLCQG</sequence>
<proteinExistence type="predicted"/>
<feature type="region of interest" description="Disordered" evidence="1">
    <location>
        <begin position="169"/>
        <end position="194"/>
    </location>
</feature>
<evidence type="ECO:0000313" key="2">
    <source>
        <dbReference type="EMBL" id="KAF8439376.1"/>
    </source>
</evidence>
<comment type="caution">
    <text evidence="2">The sequence shown here is derived from an EMBL/GenBank/DDBJ whole genome shotgun (WGS) entry which is preliminary data.</text>
</comment>
<accession>A0AAD4BTD7</accession>
<dbReference type="EMBL" id="WHUW01000014">
    <property type="protein sequence ID" value="KAF8439376.1"/>
    <property type="molecule type" value="Genomic_DNA"/>
</dbReference>
<name>A0AAD4BTD7_BOLED</name>
<dbReference type="Proteomes" id="UP001194468">
    <property type="component" value="Unassembled WGS sequence"/>
</dbReference>
<protein>
    <submittedName>
        <fullName evidence="2">Uncharacterized protein</fullName>
    </submittedName>
</protein>
<reference evidence="2" key="2">
    <citation type="journal article" date="2020" name="Nat. Commun.">
        <title>Large-scale genome sequencing of mycorrhizal fungi provides insights into the early evolution of symbiotic traits.</title>
        <authorList>
            <person name="Miyauchi S."/>
            <person name="Kiss E."/>
            <person name="Kuo A."/>
            <person name="Drula E."/>
            <person name="Kohler A."/>
            <person name="Sanchez-Garcia M."/>
            <person name="Morin E."/>
            <person name="Andreopoulos B."/>
            <person name="Barry K.W."/>
            <person name="Bonito G."/>
            <person name="Buee M."/>
            <person name="Carver A."/>
            <person name="Chen C."/>
            <person name="Cichocki N."/>
            <person name="Clum A."/>
            <person name="Culley D."/>
            <person name="Crous P.W."/>
            <person name="Fauchery L."/>
            <person name="Girlanda M."/>
            <person name="Hayes R.D."/>
            <person name="Keri Z."/>
            <person name="LaButti K."/>
            <person name="Lipzen A."/>
            <person name="Lombard V."/>
            <person name="Magnuson J."/>
            <person name="Maillard F."/>
            <person name="Murat C."/>
            <person name="Nolan M."/>
            <person name="Ohm R.A."/>
            <person name="Pangilinan J."/>
            <person name="Pereira M.F."/>
            <person name="Perotto S."/>
            <person name="Peter M."/>
            <person name="Pfister S."/>
            <person name="Riley R."/>
            <person name="Sitrit Y."/>
            <person name="Stielow J.B."/>
            <person name="Szollosi G."/>
            <person name="Zifcakova L."/>
            <person name="Stursova M."/>
            <person name="Spatafora J.W."/>
            <person name="Tedersoo L."/>
            <person name="Vaario L.M."/>
            <person name="Yamada A."/>
            <person name="Yan M."/>
            <person name="Wang P."/>
            <person name="Xu J."/>
            <person name="Bruns T."/>
            <person name="Baldrian P."/>
            <person name="Vilgalys R."/>
            <person name="Dunand C."/>
            <person name="Henrissat B."/>
            <person name="Grigoriev I.V."/>
            <person name="Hibbett D."/>
            <person name="Nagy L.G."/>
            <person name="Martin F.M."/>
        </authorList>
    </citation>
    <scope>NUCLEOTIDE SEQUENCE</scope>
    <source>
        <strain evidence="2">BED1</strain>
    </source>
</reference>